<evidence type="ECO:0000259" key="5">
    <source>
        <dbReference type="Pfam" id="PF00890"/>
    </source>
</evidence>
<reference evidence="6 7" key="1">
    <citation type="submission" date="2024-03" db="EMBL/GenBank/DDBJ databases">
        <title>Draft genome sequence of Pseudonocardia sp. DW16-2.</title>
        <authorList>
            <person name="Duangmal K."/>
        </authorList>
    </citation>
    <scope>NUCLEOTIDE SEQUENCE [LARGE SCALE GENOMIC DNA]</scope>
    <source>
        <strain evidence="6 7">DW16-2</strain>
    </source>
</reference>
<comment type="cofactor">
    <cofactor evidence="1">
        <name>FAD</name>
        <dbReference type="ChEBI" id="CHEBI:57692"/>
    </cofactor>
</comment>
<evidence type="ECO:0000313" key="7">
    <source>
        <dbReference type="Proteomes" id="UP001364211"/>
    </source>
</evidence>
<dbReference type="EMBL" id="JBBJUP010000007">
    <property type="protein sequence ID" value="MEJ8279478.1"/>
    <property type="molecule type" value="Genomic_DNA"/>
</dbReference>
<dbReference type="InterPro" id="IPR003953">
    <property type="entry name" value="FAD-dep_OxRdtase_2_FAD-bd"/>
</dbReference>
<keyword evidence="2" id="KW-0285">Flavoprotein</keyword>
<evidence type="ECO:0000256" key="2">
    <source>
        <dbReference type="ARBA" id="ARBA00022630"/>
    </source>
</evidence>
<evidence type="ECO:0000256" key="4">
    <source>
        <dbReference type="ARBA" id="ARBA00023002"/>
    </source>
</evidence>
<keyword evidence="3" id="KW-0274">FAD</keyword>
<dbReference type="InterPro" id="IPR036188">
    <property type="entry name" value="FAD/NAD-bd_sf"/>
</dbReference>
<dbReference type="PANTHER" id="PTHR43400:SF10">
    <property type="entry name" value="3-OXOSTEROID 1-DEHYDROGENASE"/>
    <property type="match status" value="1"/>
</dbReference>
<proteinExistence type="predicted"/>
<dbReference type="RefSeq" id="WP_340289162.1">
    <property type="nucleotide sequence ID" value="NZ_JBBJUP010000007.1"/>
</dbReference>
<evidence type="ECO:0000313" key="6">
    <source>
        <dbReference type="EMBL" id="MEJ8279478.1"/>
    </source>
</evidence>
<keyword evidence="4" id="KW-0560">Oxidoreductase</keyword>
<feature type="domain" description="FAD-dependent oxidoreductase 2 FAD-binding" evidence="5">
    <location>
        <begin position="13"/>
        <end position="515"/>
    </location>
</feature>
<name>A0ABU8T6A6_9PSEU</name>
<comment type="caution">
    <text evidence="6">The sequence shown here is derived from an EMBL/GenBank/DDBJ whole genome shotgun (WGS) entry which is preliminary data.</text>
</comment>
<dbReference type="Proteomes" id="UP001364211">
    <property type="component" value="Unassembled WGS sequence"/>
</dbReference>
<dbReference type="InterPro" id="IPR027477">
    <property type="entry name" value="Succ_DH/fumarate_Rdtase_cat_sf"/>
</dbReference>
<evidence type="ECO:0000256" key="1">
    <source>
        <dbReference type="ARBA" id="ARBA00001974"/>
    </source>
</evidence>
<organism evidence="6 7">
    <name type="scientific">Pseudonocardia spirodelae</name>
    <dbReference type="NCBI Taxonomy" id="3133431"/>
    <lineage>
        <taxon>Bacteria</taxon>
        <taxon>Bacillati</taxon>
        <taxon>Actinomycetota</taxon>
        <taxon>Actinomycetes</taxon>
        <taxon>Pseudonocardiales</taxon>
        <taxon>Pseudonocardiaceae</taxon>
        <taxon>Pseudonocardia</taxon>
    </lineage>
</organism>
<dbReference type="InterPro" id="IPR050315">
    <property type="entry name" value="FAD-oxidoreductase_2"/>
</dbReference>
<accession>A0ABU8T6A6</accession>
<dbReference type="Gene3D" id="3.50.50.60">
    <property type="entry name" value="FAD/NAD(P)-binding domain"/>
    <property type="match status" value="2"/>
</dbReference>
<dbReference type="Pfam" id="PF00890">
    <property type="entry name" value="FAD_binding_2"/>
    <property type="match status" value="1"/>
</dbReference>
<dbReference type="SUPFAM" id="SSF56425">
    <property type="entry name" value="Succinate dehydrogenase/fumarate reductase flavoprotein, catalytic domain"/>
    <property type="match status" value="1"/>
</dbReference>
<dbReference type="SUPFAM" id="SSF51905">
    <property type="entry name" value="FAD/NAD(P)-binding domain"/>
    <property type="match status" value="1"/>
</dbReference>
<evidence type="ECO:0000256" key="3">
    <source>
        <dbReference type="ARBA" id="ARBA00022827"/>
    </source>
</evidence>
<dbReference type="PANTHER" id="PTHR43400">
    <property type="entry name" value="FUMARATE REDUCTASE"/>
    <property type="match status" value="1"/>
</dbReference>
<keyword evidence="7" id="KW-1185">Reference proteome</keyword>
<protein>
    <submittedName>
        <fullName evidence="6">FAD-dependent oxidoreductase</fullName>
    </submittedName>
</protein>
<gene>
    <name evidence="6" type="ORF">WJX68_11100</name>
</gene>
<dbReference type="Gene3D" id="3.90.700.10">
    <property type="entry name" value="Succinate dehydrogenase/fumarate reductase flavoprotein, catalytic domain"/>
    <property type="match status" value="1"/>
</dbReference>
<sequence>MSVLAGHPRDHYDVVVAGSGAAGLTAALGAAGAGLSVLVAEKAERLGGTSAVGGGVIWAPGNHLMAAAGFPDSDEDARAYLAAGTGGRMSDDEIASYVRTAPEAVRALCDHGVRMRSLARPDYHPEWAGAARGRGLDQEPFDPRPWPGLAELLRPPTYLPLLTMSERDRLAGAAPDPGLLADRRAAGVRTMGGALVGRLVVAAVARGVDLVVGSPVTGLERSPGGWELVVGSARVTASAVVLASGGFEWSQELREEHLAYPVTPISAPSNTGDGLRLGLAAGAAVAGMTSVWGVPVITPPDAVYDGMPSGRMGNVEMTMPGSVTVNAGGHRFVNEATNYHDLNRAFGAVDPGTGRYTNVPAFLVFDRSYAERYPVAGASPTAPGSWIERADDLAALARLTGIDAAGLVATVAAFNRHARDGRDPEFGRGASPQDRHLGDPAIVPNPCLAPLETPPFYAVPVHAGVLGTAGGLHTDPDGRVLARKDHGGVLHGLFAAGNCAATLFADAYPGGGATLGSAVVRAHRVGRRLARDLTAATGPAGELAAS</sequence>